<sequence length="88" mass="10465">MGRARSGWEVKEWMRTERKMDSRGGFTSRAVMARWVVVSRWFNKQRRRRRRLIFVRSSWVRPSGWGCLVGFGVVIDSETFSSMTEMES</sequence>
<proteinExistence type="predicted"/>
<evidence type="ECO:0000313" key="2">
    <source>
        <dbReference type="Proteomes" id="UP000315295"/>
    </source>
</evidence>
<organism evidence="1 2">
    <name type="scientific">Malus baccata</name>
    <name type="common">Siberian crab apple</name>
    <name type="synonym">Pyrus baccata</name>
    <dbReference type="NCBI Taxonomy" id="106549"/>
    <lineage>
        <taxon>Eukaryota</taxon>
        <taxon>Viridiplantae</taxon>
        <taxon>Streptophyta</taxon>
        <taxon>Embryophyta</taxon>
        <taxon>Tracheophyta</taxon>
        <taxon>Spermatophyta</taxon>
        <taxon>Magnoliopsida</taxon>
        <taxon>eudicotyledons</taxon>
        <taxon>Gunneridae</taxon>
        <taxon>Pentapetalae</taxon>
        <taxon>rosids</taxon>
        <taxon>fabids</taxon>
        <taxon>Rosales</taxon>
        <taxon>Rosaceae</taxon>
        <taxon>Amygdaloideae</taxon>
        <taxon>Maleae</taxon>
        <taxon>Malus</taxon>
    </lineage>
</organism>
<keyword evidence="2" id="KW-1185">Reference proteome</keyword>
<name>A0A540LGH3_MALBA</name>
<dbReference type="Proteomes" id="UP000315295">
    <property type="component" value="Unassembled WGS sequence"/>
</dbReference>
<reference evidence="1 2" key="1">
    <citation type="journal article" date="2019" name="G3 (Bethesda)">
        <title>Sequencing of a Wild Apple (Malus baccata) Genome Unravels the Differences Between Cultivated and Wild Apple Species Regarding Disease Resistance and Cold Tolerance.</title>
        <authorList>
            <person name="Chen X."/>
        </authorList>
    </citation>
    <scope>NUCLEOTIDE SEQUENCE [LARGE SCALE GENOMIC DNA]</scope>
    <source>
        <strain evidence="2">cv. Shandingzi</strain>
        <tissue evidence="1">Leaves</tissue>
    </source>
</reference>
<protein>
    <submittedName>
        <fullName evidence="1">Uncharacterized protein</fullName>
    </submittedName>
</protein>
<dbReference type="AlphaFoldDB" id="A0A540LGH3"/>
<gene>
    <name evidence="1" type="ORF">C1H46_028845</name>
</gene>
<accession>A0A540LGH3</accession>
<evidence type="ECO:0000313" key="1">
    <source>
        <dbReference type="EMBL" id="TQD85575.1"/>
    </source>
</evidence>
<comment type="caution">
    <text evidence="1">The sequence shown here is derived from an EMBL/GenBank/DDBJ whole genome shotgun (WGS) entry which is preliminary data.</text>
</comment>
<dbReference type="EMBL" id="VIEB01000590">
    <property type="protein sequence ID" value="TQD85575.1"/>
    <property type="molecule type" value="Genomic_DNA"/>
</dbReference>